<feature type="domain" description="Baseplate hub protein gp44-like N-terminal" evidence="1">
    <location>
        <begin position="3"/>
        <end position="86"/>
    </location>
</feature>
<organism evidence="4 5">
    <name type="scientific">Brevundimonas vitisensis</name>
    <dbReference type="NCBI Taxonomy" id="2800818"/>
    <lineage>
        <taxon>Bacteria</taxon>
        <taxon>Pseudomonadati</taxon>
        <taxon>Pseudomonadota</taxon>
        <taxon>Alphaproteobacteria</taxon>
        <taxon>Caulobacterales</taxon>
        <taxon>Caulobacteraceae</taxon>
        <taxon>Brevundimonas</taxon>
    </lineage>
</organism>
<dbReference type="EMBL" id="CP067977">
    <property type="protein sequence ID" value="QQQ19666.1"/>
    <property type="molecule type" value="Genomic_DNA"/>
</dbReference>
<evidence type="ECO:0000259" key="2">
    <source>
        <dbReference type="Pfam" id="PF21929"/>
    </source>
</evidence>
<dbReference type="Proteomes" id="UP000595448">
    <property type="component" value="Chromosome"/>
</dbReference>
<dbReference type="Gene3D" id="3.30.1920.10">
    <property type="entry name" value="Baseplate protein-like domains - 2 layer sandwich fold"/>
    <property type="match status" value="1"/>
</dbReference>
<gene>
    <name evidence="4" type="ORF">JIP62_06155</name>
</gene>
<dbReference type="Pfam" id="PF22255">
    <property type="entry name" value="Gp44-like_2nd"/>
    <property type="match status" value="1"/>
</dbReference>
<evidence type="ECO:0008006" key="6">
    <source>
        <dbReference type="Google" id="ProtNLM"/>
    </source>
</evidence>
<feature type="domain" description="Baseplate hub protein gp44/GpP-like second" evidence="3">
    <location>
        <begin position="88"/>
        <end position="171"/>
    </location>
</feature>
<dbReference type="Pfam" id="PF21683">
    <property type="entry name" value="GpP-like_1st"/>
    <property type="match status" value="1"/>
</dbReference>
<dbReference type="Gene3D" id="2.30.300.10">
    <property type="entry name" value="Baseplate protein-like domain - beta roll fold"/>
    <property type="match status" value="1"/>
</dbReference>
<dbReference type="PIRSF" id="PIRSF004440">
    <property type="entry name" value="GpP"/>
    <property type="match status" value="1"/>
</dbReference>
<dbReference type="Gene3D" id="3.55.50.10">
    <property type="entry name" value="Baseplate protein-like domains"/>
    <property type="match status" value="1"/>
</dbReference>
<keyword evidence="5" id="KW-1185">Reference proteome</keyword>
<evidence type="ECO:0000313" key="4">
    <source>
        <dbReference type="EMBL" id="QQQ19666.1"/>
    </source>
</evidence>
<dbReference type="InterPro" id="IPR053981">
    <property type="entry name" value="Gp44/GpP-like_2nd"/>
</dbReference>
<protein>
    <recommendedName>
        <fullName evidence="6">Mu-like prophage tail protein gpP</fullName>
    </recommendedName>
</protein>
<reference evidence="4 5" key="1">
    <citation type="submission" date="2021-01" db="EMBL/GenBank/DDBJ databases">
        <title>Brevundimonas vitis sp. nov., an bacterium isolated from grape (Vitis vinifera).</title>
        <authorList>
            <person name="Jiang L."/>
            <person name="Lee J."/>
        </authorList>
    </citation>
    <scope>NUCLEOTIDE SEQUENCE [LARGE SCALE GENOMIC DNA]</scope>
    <source>
        <strain evidence="4 5">GRTSA-9</strain>
    </source>
</reference>
<dbReference type="InterPro" id="IPR049354">
    <property type="entry name" value="GpP-like_N"/>
</dbReference>
<evidence type="ECO:0000259" key="3">
    <source>
        <dbReference type="Pfam" id="PF22255"/>
    </source>
</evidence>
<name>A0ABX7BTN5_9CAUL</name>
<dbReference type="SUPFAM" id="SSF69279">
    <property type="entry name" value="Phage tail proteins"/>
    <property type="match status" value="2"/>
</dbReference>
<proteinExistence type="predicted"/>
<accession>A0ABX7BTN5</accession>
<dbReference type="Pfam" id="PF21929">
    <property type="entry name" value="GpP_4th"/>
    <property type="match status" value="1"/>
</dbReference>
<evidence type="ECO:0000259" key="1">
    <source>
        <dbReference type="Pfam" id="PF21683"/>
    </source>
</evidence>
<evidence type="ECO:0000313" key="5">
    <source>
        <dbReference type="Proteomes" id="UP000595448"/>
    </source>
</evidence>
<dbReference type="InterPro" id="IPR023399">
    <property type="entry name" value="Baseplate-like_2-layer_sand"/>
</dbReference>
<sequence>MILNIAGRRFDGWTDVAIERRLDALCGGFDLGLTERWPGQPEKWRIEAGDAAQVQVDGETLITGWVDRARYQLSPEQHPLRVAGRDRTCDLVDCSAEHRPGSWINRTVLQIATDLTAPFGITVRLEGDGGPPFARFALEPGETVLAAIERMTVLRGLLCTTDAAGELVLTRPSEQAAGWSLEEGVNIEEVVFDNDMVDRFSRIVMRGHDASDESAGSRAARPSAEATDAGVKRHRPLVIVADEEATTATLNASARWEASVRAAKAQTVTVTASGWRAPDQALFRPNLIVPVKAPAVGIEAELLIAGVRFRRSAREGSRTELMLVRKEAYSLKPVEAPGGRRTAAAPPARP</sequence>
<feature type="domain" description="Baseplate hub protein gp44/GpP-like C-terminal" evidence="2">
    <location>
        <begin position="246"/>
        <end position="331"/>
    </location>
</feature>
<dbReference type="InterPro" id="IPR026276">
    <property type="entry name" value="Baseplate_GpP"/>
</dbReference>
<dbReference type="InterPro" id="IPR053982">
    <property type="entry name" value="Gp44/GpP-like_C"/>
</dbReference>
<dbReference type="RefSeq" id="WP_201104017.1">
    <property type="nucleotide sequence ID" value="NZ_CP067977.1"/>
</dbReference>